<dbReference type="CDD" id="cd01949">
    <property type="entry name" value="GGDEF"/>
    <property type="match status" value="1"/>
</dbReference>
<evidence type="ECO:0000259" key="4">
    <source>
        <dbReference type="PROSITE" id="PS50887"/>
    </source>
</evidence>
<dbReference type="Proteomes" id="UP001460888">
    <property type="component" value="Unassembled WGS sequence"/>
</dbReference>
<dbReference type="InterPro" id="IPR029787">
    <property type="entry name" value="Nucleotide_cyclase"/>
</dbReference>
<organism evidence="5 6">
    <name type="scientific">Salinisphaera dokdonensis CL-ES53</name>
    <dbReference type="NCBI Taxonomy" id="1304272"/>
    <lineage>
        <taxon>Bacteria</taxon>
        <taxon>Pseudomonadati</taxon>
        <taxon>Pseudomonadota</taxon>
        <taxon>Gammaproteobacteria</taxon>
        <taxon>Salinisphaerales</taxon>
        <taxon>Salinisphaeraceae</taxon>
        <taxon>Salinisphaera</taxon>
    </lineage>
</organism>
<feature type="transmembrane region" description="Helical" evidence="3">
    <location>
        <begin position="45"/>
        <end position="63"/>
    </location>
</feature>
<dbReference type="SMART" id="SM00267">
    <property type="entry name" value="GGDEF"/>
    <property type="match status" value="1"/>
</dbReference>
<dbReference type="EC" id="2.7.7.65" evidence="1"/>
<proteinExistence type="predicted"/>
<dbReference type="SUPFAM" id="SSF55073">
    <property type="entry name" value="Nucleotide cyclase"/>
    <property type="match status" value="1"/>
</dbReference>
<accession>A0ABV2B2L1</accession>
<dbReference type="InterPro" id="IPR048435">
    <property type="entry name" value="MASE6"/>
</dbReference>
<keyword evidence="6" id="KW-1185">Reference proteome</keyword>
<dbReference type="InterPro" id="IPR050469">
    <property type="entry name" value="Diguanylate_Cyclase"/>
</dbReference>
<keyword evidence="3" id="KW-0812">Transmembrane</keyword>
<protein>
    <recommendedName>
        <fullName evidence="1">diguanylate cyclase</fullName>
        <ecNumber evidence="1">2.7.7.65</ecNumber>
    </recommendedName>
</protein>
<dbReference type="PANTHER" id="PTHR45138:SF9">
    <property type="entry name" value="DIGUANYLATE CYCLASE DGCM-RELATED"/>
    <property type="match status" value="1"/>
</dbReference>
<dbReference type="PROSITE" id="PS50887">
    <property type="entry name" value="GGDEF"/>
    <property type="match status" value="1"/>
</dbReference>
<feature type="transmembrane region" description="Helical" evidence="3">
    <location>
        <begin position="20"/>
        <end position="39"/>
    </location>
</feature>
<dbReference type="NCBIfam" id="TIGR00254">
    <property type="entry name" value="GGDEF"/>
    <property type="match status" value="1"/>
</dbReference>
<name>A0ABV2B2L1_9GAMM</name>
<dbReference type="Pfam" id="PF00990">
    <property type="entry name" value="GGDEF"/>
    <property type="match status" value="1"/>
</dbReference>
<dbReference type="InterPro" id="IPR043128">
    <property type="entry name" value="Rev_trsase/Diguanyl_cyclase"/>
</dbReference>
<dbReference type="InterPro" id="IPR000160">
    <property type="entry name" value="GGDEF_dom"/>
</dbReference>
<feature type="transmembrane region" description="Helical" evidence="3">
    <location>
        <begin position="121"/>
        <end position="138"/>
    </location>
</feature>
<dbReference type="Gene3D" id="3.30.70.270">
    <property type="match status" value="1"/>
</dbReference>
<evidence type="ECO:0000256" key="1">
    <source>
        <dbReference type="ARBA" id="ARBA00012528"/>
    </source>
</evidence>
<evidence type="ECO:0000256" key="2">
    <source>
        <dbReference type="ARBA" id="ARBA00034247"/>
    </source>
</evidence>
<feature type="transmembrane region" description="Helical" evidence="3">
    <location>
        <begin position="150"/>
        <end position="170"/>
    </location>
</feature>
<evidence type="ECO:0000313" key="6">
    <source>
        <dbReference type="Proteomes" id="UP001460888"/>
    </source>
</evidence>
<reference evidence="5 6" key="1">
    <citation type="submission" date="2013-03" db="EMBL/GenBank/DDBJ databases">
        <title>Salinisphaera dokdonensis CL-ES53 Genome Sequencing.</title>
        <authorList>
            <person name="Li C."/>
            <person name="Lai Q."/>
            <person name="Shao Z."/>
        </authorList>
    </citation>
    <scope>NUCLEOTIDE SEQUENCE [LARGE SCALE GENOMIC DNA]</scope>
    <source>
        <strain evidence="5 6">CL-ES53</strain>
    </source>
</reference>
<keyword evidence="3" id="KW-1133">Transmembrane helix</keyword>
<feature type="transmembrane region" description="Helical" evidence="3">
    <location>
        <begin position="75"/>
        <end position="91"/>
    </location>
</feature>
<comment type="catalytic activity">
    <reaction evidence="2">
        <text>2 GTP = 3',3'-c-di-GMP + 2 diphosphate</text>
        <dbReference type="Rhea" id="RHEA:24898"/>
        <dbReference type="ChEBI" id="CHEBI:33019"/>
        <dbReference type="ChEBI" id="CHEBI:37565"/>
        <dbReference type="ChEBI" id="CHEBI:58805"/>
        <dbReference type="EC" id="2.7.7.65"/>
    </reaction>
</comment>
<keyword evidence="3" id="KW-0472">Membrane</keyword>
<evidence type="ECO:0000313" key="5">
    <source>
        <dbReference type="EMBL" id="MES1930124.1"/>
    </source>
</evidence>
<comment type="caution">
    <text evidence="5">The sequence shown here is derived from an EMBL/GenBank/DDBJ whole genome shotgun (WGS) entry which is preliminary data.</text>
</comment>
<dbReference type="EMBL" id="APND01000004">
    <property type="protein sequence ID" value="MES1930124.1"/>
    <property type="molecule type" value="Genomic_DNA"/>
</dbReference>
<evidence type="ECO:0000256" key="3">
    <source>
        <dbReference type="SAM" id="Phobius"/>
    </source>
</evidence>
<feature type="domain" description="GGDEF" evidence="4">
    <location>
        <begin position="212"/>
        <end position="342"/>
    </location>
</feature>
<dbReference type="PANTHER" id="PTHR45138">
    <property type="entry name" value="REGULATORY COMPONENTS OF SENSORY TRANSDUCTION SYSTEM"/>
    <property type="match status" value="1"/>
</dbReference>
<gene>
    <name evidence="5" type="ORF">SADO_12753</name>
</gene>
<dbReference type="Pfam" id="PF20966">
    <property type="entry name" value="MASE6"/>
    <property type="match status" value="1"/>
</dbReference>
<sequence>MADPQYSFRSREVSPHQRAVLRALLWFTCSAVLCFAALHFYVGDIWLAVAELCLVAYAALLLYVLQEIERLRPRSLLFIVPFFIVMMYALASPENGATVFVWVLLVPLLSHLLLGRWQGMVVAMVFMGCAGVILARKFEVTPGMPGLIEVVHVILCAIAIAGFSHVYEASRERTEAELRRLALVDPLTGLANRSRFRDVFAQERQRFLRHKTPVSLLVVDVDHFKRVNDDYGHDAGDVALCFVADILAGRIRKTDVAGRLGGEEFGILLSGADIDYARPVANMLCERVRLRACRYRGQEIALSISIGIAELGRDGLDFRSVFANADRRLYKAKAEGRDRVVG</sequence>
<dbReference type="RefSeq" id="WP_353112043.1">
    <property type="nucleotide sequence ID" value="NZ_APND01000004.1"/>
</dbReference>